<evidence type="ECO:0000256" key="4">
    <source>
        <dbReference type="RuleBase" id="RU000363"/>
    </source>
</evidence>
<gene>
    <name evidence="5" type="ORF">SCP_0413150</name>
</gene>
<dbReference type="EMBL" id="BFAD01000004">
    <property type="protein sequence ID" value="GBE82928.1"/>
    <property type="molecule type" value="Genomic_DNA"/>
</dbReference>
<comment type="caution">
    <text evidence="5">The sequence shown here is derived from an EMBL/GenBank/DDBJ whole genome shotgun (WGS) entry which is preliminary data.</text>
</comment>
<dbReference type="GeneID" id="38779845"/>
<sequence>MPRTILITGANRGIGFSVVQGLALQKLDDQLVLAARSIDKANGAIAELRKLGLTSDIHSLALDVTDDVSIRAAEQTVRGRYGKLDILINNAGIAIIPFPGEIDNLRSIYNAIYDTNVSGVAVFTSVFLPLLALSPDPRVINVSSGRASIELAMSGKLPPTGSIPYSTSKTALNVLTIEYQKLHPNVLFQTIDPGYCKTGMNGYRGPRDPLDGASVIVKLANAARDKYKSRFWAMDNGAEECSTVPW</sequence>
<dbReference type="OrthoDB" id="1933717at2759"/>
<evidence type="ECO:0000256" key="3">
    <source>
        <dbReference type="ARBA" id="ARBA00023002"/>
    </source>
</evidence>
<dbReference type="PRINTS" id="PR00081">
    <property type="entry name" value="GDHRDH"/>
</dbReference>
<evidence type="ECO:0000313" key="6">
    <source>
        <dbReference type="Proteomes" id="UP000287166"/>
    </source>
</evidence>
<dbReference type="PRINTS" id="PR00080">
    <property type="entry name" value="SDRFAMILY"/>
</dbReference>
<proteinExistence type="inferred from homology"/>
<comment type="similarity">
    <text evidence="1 4">Belongs to the short-chain dehydrogenases/reductases (SDR) family.</text>
</comment>
<keyword evidence="2" id="KW-0521">NADP</keyword>
<dbReference type="InterPro" id="IPR002347">
    <property type="entry name" value="SDR_fam"/>
</dbReference>
<keyword evidence="6" id="KW-1185">Reference proteome</keyword>
<dbReference type="PROSITE" id="PS00061">
    <property type="entry name" value="ADH_SHORT"/>
    <property type="match status" value="1"/>
</dbReference>
<protein>
    <submittedName>
        <fullName evidence="5">Short-chain dehydrogenase/reductase tropE</fullName>
    </submittedName>
</protein>
<dbReference type="Proteomes" id="UP000287166">
    <property type="component" value="Unassembled WGS sequence"/>
</dbReference>
<dbReference type="GO" id="GO:0016491">
    <property type="term" value="F:oxidoreductase activity"/>
    <property type="evidence" value="ECO:0007669"/>
    <property type="project" value="UniProtKB-KW"/>
</dbReference>
<dbReference type="InParanoid" id="A0A401GL82"/>
<dbReference type="SUPFAM" id="SSF51735">
    <property type="entry name" value="NAD(P)-binding Rossmann-fold domains"/>
    <property type="match status" value="1"/>
</dbReference>
<dbReference type="PANTHER" id="PTHR43490:SF99">
    <property type="entry name" value="SHORT-CHAIN DEHYDROGENASE_REDUCTASE"/>
    <property type="match status" value="1"/>
</dbReference>
<dbReference type="Pfam" id="PF00106">
    <property type="entry name" value="adh_short"/>
    <property type="match status" value="1"/>
</dbReference>
<name>A0A401GL82_9APHY</name>
<dbReference type="InterPro" id="IPR020904">
    <property type="entry name" value="Sc_DH/Rdtase_CS"/>
</dbReference>
<dbReference type="STRING" id="139825.A0A401GL82"/>
<dbReference type="RefSeq" id="XP_027613841.1">
    <property type="nucleotide sequence ID" value="XM_027758040.1"/>
</dbReference>
<evidence type="ECO:0000256" key="1">
    <source>
        <dbReference type="ARBA" id="ARBA00006484"/>
    </source>
</evidence>
<keyword evidence="3" id="KW-0560">Oxidoreductase</keyword>
<dbReference type="PANTHER" id="PTHR43490">
    <property type="entry name" value="(+)-NEOMENTHOL DEHYDROGENASE"/>
    <property type="match status" value="1"/>
</dbReference>
<evidence type="ECO:0000313" key="5">
    <source>
        <dbReference type="EMBL" id="GBE82928.1"/>
    </source>
</evidence>
<dbReference type="AlphaFoldDB" id="A0A401GL82"/>
<dbReference type="Gene3D" id="3.40.50.720">
    <property type="entry name" value="NAD(P)-binding Rossmann-like Domain"/>
    <property type="match status" value="1"/>
</dbReference>
<accession>A0A401GL82</accession>
<reference evidence="5 6" key="1">
    <citation type="journal article" date="2018" name="Sci. Rep.">
        <title>Genome sequence of the cauliflower mushroom Sparassis crispa (Hanabiratake) and its association with beneficial usage.</title>
        <authorList>
            <person name="Kiyama R."/>
            <person name="Furutani Y."/>
            <person name="Kawaguchi K."/>
            <person name="Nakanishi T."/>
        </authorList>
    </citation>
    <scope>NUCLEOTIDE SEQUENCE [LARGE SCALE GENOMIC DNA]</scope>
</reference>
<dbReference type="InterPro" id="IPR036291">
    <property type="entry name" value="NAD(P)-bd_dom_sf"/>
</dbReference>
<evidence type="ECO:0000256" key="2">
    <source>
        <dbReference type="ARBA" id="ARBA00022857"/>
    </source>
</evidence>
<organism evidence="5 6">
    <name type="scientific">Sparassis crispa</name>
    <dbReference type="NCBI Taxonomy" id="139825"/>
    <lineage>
        <taxon>Eukaryota</taxon>
        <taxon>Fungi</taxon>
        <taxon>Dikarya</taxon>
        <taxon>Basidiomycota</taxon>
        <taxon>Agaricomycotina</taxon>
        <taxon>Agaricomycetes</taxon>
        <taxon>Polyporales</taxon>
        <taxon>Sparassidaceae</taxon>
        <taxon>Sparassis</taxon>
    </lineage>
</organism>